<evidence type="ECO:0000256" key="2">
    <source>
        <dbReference type="ARBA" id="ARBA00022737"/>
    </source>
</evidence>
<evidence type="ECO:0000256" key="3">
    <source>
        <dbReference type="ARBA" id="ARBA00023180"/>
    </source>
</evidence>
<accession>A0ABV5W7J0</accession>
<organism evidence="5 6">
    <name type="scientific">Paenibacillus hodogayensis</name>
    <dbReference type="NCBI Taxonomy" id="279208"/>
    <lineage>
        <taxon>Bacteria</taxon>
        <taxon>Bacillati</taxon>
        <taxon>Bacillota</taxon>
        <taxon>Bacilli</taxon>
        <taxon>Bacillales</taxon>
        <taxon>Paenibacillaceae</taxon>
        <taxon>Paenibacillus</taxon>
    </lineage>
</organism>
<proteinExistence type="predicted"/>
<dbReference type="EMBL" id="JBHMAG010000022">
    <property type="protein sequence ID" value="MFB9756371.1"/>
    <property type="molecule type" value="Genomic_DNA"/>
</dbReference>
<feature type="repeat" description="NHL" evidence="4">
    <location>
        <begin position="158"/>
        <end position="204"/>
    </location>
</feature>
<evidence type="ECO:0000313" key="5">
    <source>
        <dbReference type="EMBL" id="MFB9756371.1"/>
    </source>
</evidence>
<dbReference type="PROSITE" id="PS51125">
    <property type="entry name" value="NHL"/>
    <property type="match status" value="1"/>
</dbReference>
<evidence type="ECO:0000256" key="4">
    <source>
        <dbReference type="PROSITE-ProRule" id="PRU00504"/>
    </source>
</evidence>
<comment type="caution">
    <text evidence="5">The sequence shown here is derived from an EMBL/GenBank/DDBJ whole genome shotgun (WGS) entry which is preliminary data.</text>
</comment>
<dbReference type="PANTHER" id="PTHR10680">
    <property type="entry name" value="PEPTIDYL-GLYCINE ALPHA-AMIDATING MONOOXYGENASE"/>
    <property type="match status" value="1"/>
</dbReference>
<evidence type="ECO:0000256" key="1">
    <source>
        <dbReference type="ARBA" id="ARBA00022729"/>
    </source>
</evidence>
<keyword evidence="6" id="KW-1185">Reference proteome</keyword>
<protein>
    <recommendedName>
        <fullName evidence="7">6-bladed beta-propeller</fullName>
    </recommendedName>
</protein>
<dbReference type="Proteomes" id="UP001589619">
    <property type="component" value="Unassembled WGS sequence"/>
</dbReference>
<evidence type="ECO:0008006" key="7">
    <source>
        <dbReference type="Google" id="ProtNLM"/>
    </source>
</evidence>
<gene>
    <name evidence="5" type="ORF">ACFFNY_32745</name>
</gene>
<dbReference type="RefSeq" id="WP_344917475.1">
    <property type="nucleotide sequence ID" value="NZ_BAAAYO010000021.1"/>
</dbReference>
<dbReference type="InterPro" id="IPR011042">
    <property type="entry name" value="6-blade_b-propeller_TolB-like"/>
</dbReference>
<name>A0ABV5W7J0_9BACL</name>
<dbReference type="InterPro" id="IPR001258">
    <property type="entry name" value="NHL_repeat"/>
</dbReference>
<dbReference type="SUPFAM" id="SSF101898">
    <property type="entry name" value="NHL repeat"/>
    <property type="match status" value="1"/>
</dbReference>
<keyword evidence="1" id="KW-0732">Signal</keyword>
<sequence>MAVATGGLRYELVEGWEKLPESFEFGYTHGIEVDHADRVYVLHTKSPNLVVFERDGRFVAGYNVEGIGSGAHGFYLHRESDGAEYLYITDTNAATVIKTTLQGEVVLRLNPPILPDVYVEGKAYKPTDLAVAPNGDIFVTDGYGQNWIHHYSAAGEYLRSFGGTGKEPGQLKCPHGISVKLTGAEPELYVADRGNNRFQVFTLNGEHKRFIDHNMDKPCSFYIRDGLTYFPDLNSRITIFNDEDQFVTHLGEDQQAYKQQGWPNLPKSYYRPGRFSSPHGLCVDSHGDIYVAEWISDGRLTKLKRLS</sequence>
<dbReference type="Pfam" id="PF01436">
    <property type="entry name" value="NHL"/>
    <property type="match status" value="1"/>
</dbReference>
<dbReference type="Gene3D" id="2.120.10.30">
    <property type="entry name" value="TolB, C-terminal domain"/>
    <property type="match status" value="2"/>
</dbReference>
<reference evidence="5 6" key="1">
    <citation type="submission" date="2024-09" db="EMBL/GenBank/DDBJ databases">
        <authorList>
            <person name="Sun Q."/>
            <person name="Mori K."/>
        </authorList>
    </citation>
    <scope>NUCLEOTIDE SEQUENCE [LARGE SCALE GENOMIC DNA]</scope>
    <source>
        <strain evidence="5 6">JCM 12520</strain>
    </source>
</reference>
<keyword evidence="3" id="KW-0325">Glycoprotein</keyword>
<evidence type="ECO:0000313" key="6">
    <source>
        <dbReference type="Proteomes" id="UP001589619"/>
    </source>
</evidence>
<dbReference type="PANTHER" id="PTHR10680:SF38">
    <property type="entry name" value="BLL1368 PROTEIN"/>
    <property type="match status" value="1"/>
</dbReference>
<keyword evidence="2" id="KW-0677">Repeat</keyword>